<organism evidence="3 4">
    <name type="scientific">Datura stramonium</name>
    <name type="common">Jimsonweed</name>
    <name type="synonym">Common thornapple</name>
    <dbReference type="NCBI Taxonomy" id="4076"/>
    <lineage>
        <taxon>Eukaryota</taxon>
        <taxon>Viridiplantae</taxon>
        <taxon>Streptophyta</taxon>
        <taxon>Embryophyta</taxon>
        <taxon>Tracheophyta</taxon>
        <taxon>Spermatophyta</taxon>
        <taxon>Magnoliopsida</taxon>
        <taxon>eudicotyledons</taxon>
        <taxon>Gunneridae</taxon>
        <taxon>Pentapetalae</taxon>
        <taxon>asterids</taxon>
        <taxon>lamiids</taxon>
        <taxon>Solanales</taxon>
        <taxon>Solanaceae</taxon>
        <taxon>Solanoideae</taxon>
        <taxon>Datureae</taxon>
        <taxon>Datura</taxon>
    </lineage>
</organism>
<feature type="compositionally biased region" description="Basic residues" evidence="1">
    <location>
        <begin position="1"/>
        <end position="12"/>
    </location>
</feature>
<feature type="domain" description="Putative plant transposon protein" evidence="2">
    <location>
        <begin position="111"/>
        <end position="183"/>
    </location>
</feature>
<sequence length="199" mass="23658">MTLRRTSRPRTGKHIDPTNKGKGKERRPIEEEADFGSDTELKEALRKVKEDERKAELYCKRGEDALRFHVVPDMKERFFKGTRNQSFNEERQFNLNRIKKYFPDIIHNIKERYWEIFTLPPGRYRPTFVHEFYASYGAAKKHQKENGPLRLRPCLEKVKVRGVKVDCRAKAINWAYFDDADADATKCFAKMENPEDYYT</sequence>
<evidence type="ECO:0000256" key="1">
    <source>
        <dbReference type="SAM" id="MobiDB-lite"/>
    </source>
</evidence>
<dbReference type="EMBL" id="JACEIK010000726">
    <property type="protein sequence ID" value="MCD7461478.1"/>
    <property type="molecule type" value="Genomic_DNA"/>
</dbReference>
<protein>
    <recommendedName>
        <fullName evidence="2">Putative plant transposon protein domain-containing protein</fullName>
    </recommendedName>
</protein>
<dbReference type="InterPro" id="IPR046796">
    <property type="entry name" value="Transposase_32_dom"/>
</dbReference>
<name>A0ABS8SRW0_DATST</name>
<accession>A0ABS8SRW0</accession>
<dbReference type="Pfam" id="PF20167">
    <property type="entry name" value="Transposase_32"/>
    <property type="match status" value="1"/>
</dbReference>
<reference evidence="3 4" key="1">
    <citation type="journal article" date="2021" name="BMC Genomics">
        <title>Datura genome reveals duplications of psychoactive alkaloid biosynthetic genes and high mutation rate following tissue culture.</title>
        <authorList>
            <person name="Rajewski A."/>
            <person name="Carter-House D."/>
            <person name="Stajich J."/>
            <person name="Litt A."/>
        </authorList>
    </citation>
    <scope>NUCLEOTIDE SEQUENCE [LARGE SCALE GENOMIC DNA]</scope>
    <source>
        <strain evidence="3">AR-01</strain>
    </source>
</reference>
<evidence type="ECO:0000313" key="3">
    <source>
        <dbReference type="EMBL" id="MCD7461478.1"/>
    </source>
</evidence>
<evidence type="ECO:0000259" key="2">
    <source>
        <dbReference type="Pfam" id="PF20167"/>
    </source>
</evidence>
<evidence type="ECO:0000313" key="4">
    <source>
        <dbReference type="Proteomes" id="UP000823775"/>
    </source>
</evidence>
<comment type="caution">
    <text evidence="3">The sequence shown here is derived from an EMBL/GenBank/DDBJ whole genome shotgun (WGS) entry which is preliminary data.</text>
</comment>
<gene>
    <name evidence="3" type="ORF">HAX54_046208</name>
</gene>
<keyword evidence="4" id="KW-1185">Reference proteome</keyword>
<proteinExistence type="predicted"/>
<dbReference type="Proteomes" id="UP000823775">
    <property type="component" value="Unassembled WGS sequence"/>
</dbReference>
<feature type="region of interest" description="Disordered" evidence="1">
    <location>
        <begin position="1"/>
        <end position="36"/>
    </location>
</feature>